<dbReference type="SUPFAM" id="SSF46565">
    <property type="entry name" value="Chaperone J-domain"/>
    <property type="match status" value="1"/>
</dbReference>
<dbReference type="CDD" id="cd06257">
    <property type="entry name" value="DnaJ"/>
    <property type="match status" value="1"/>
</dbReference>
<dbReference type="Pfam" id="PF01556">
    <property type="entry name" value="DnaJ_C"/>
    <property type="match status" value="1"/>
</dbReference>
<evidence type="ECO:0000256" key="1">
    <source>
        <dbReference type="ARBA" id="ARBA00023186"/>
    </source>
</evidence>
<dbReference type="Gene3D" id="1.10.287.110">
    <property type="entry name" value="DnaJ domain"/>
    <property type="match status" value="1"/>
</dbReference>
<dbReference type="InterPro" id="IPR008971">
    <property type="entry name" value="HSP40/DnaJ_pept-bd"/>
</dbReference>
<dbReference type="AlphaFoldDB" id="A0A7R9KNX5"/>
<keyword evidence="4" id="KW-1185">Reference proteome</keyword>
<proteinExistence type="predicted"/>
<keyword evidence="1" id="KW-0143">Chaperone</keyword>
<gene>
    <name evidence="3" type="ORF">OSB1V03_LOCUS7074</name>
</gene>
<dbReference type="PANTHER" id="PTHR24078:SF553">
    <property type="entry name" value="DNAJ HOMOLOG SUBFAMILY B MEMBER 5"/>
    <property type="match status" value="1"/>
</dbReference>
<dbReference type="GO" id="GO:0005829">
    <property type="term" value="C:cytosol"/>
    <property type="evidence" value="ECO:0007669"/>
    <property type="project" value="TreeGrafter"/>
</dbReference>
<dbReference type="EMBL" id="CAJPIZ010004016">
    <property type="protein sequence ID" value="CAG2107071.1"/>
    <property type="molecule type" value="Genomic_DNA"/>
</dbReference>
<dbReference type="Gene3D" id="2.60.260.20">
    <property type="entry name" value="Urease metallochaperone UreE, N-terminal domain"/>
    <property type="match status" value="2"/>
</dbReference>
<accession>A0A7R9KNX5</accession>
<dbReference type="SMART" id="SM00271">
    <property type="entry name" value="DnaJ"/>
    <property type="match status" value="1"/>
</dbReference>
<protein>
    <recommendedName>
        <fullName evidence="2">J domain-containing protein</fullName>
    </recommendedName>
</protein>
<dbReference type="InterPro" id="IPR002939">
    <property type="entry name" value="DnaJ_C"/>
</dbReference>
<evidence type="ECO:0000259" key="2">
    <source>
        <dbReference type="PROSITE" id="PS50076"/>
    </source>
</evidence>
<reference evidence="3" key="1">
    <citation type="submission" date="2020-11" db="EMBL/GenBank/DDBJ databases">
        <authorList>
            <person name="Tran Van P."/>
        </authorList>
    </citation>
    <scope>NUCLEOTIDE SEQUENCE</scope>
</reference>
<dbReference type="InterPro" id="IPR001623">
    <property type="entry name" value="DnaJ_domain"/>
</dbReference>
<dbReference type="PROSITE" id="PS50076">
    <property type="entry name" value="DNAJ_2"/>
    <property type="match status" value="1"/>
</dbReference>
<name>A0A7R9KNX5_9ACAR</name>
<dbReference type="OrthoDB" id="6514907at2759"/>
<dbReference type="SUPFAM" id="SSF49493">
    <property type="entry name" value="HSP40/DnaJ peptide-binding domain"/>
    <property type="match status" value="2"/>
</dbReference>
<evidence type="ECO:0000313" key="3">
    <source>
        <dbReference type="EMBL" id="CAD7626641.1"/>
    </source>
</evidence>
<dbReference type="GO" id="GO:0051087">
    <property type="term" value="F:protein-folding chaperone binding"/>
    <property type="evidence" value="ECO:0007669"/>
    <property type="project" value="TreeGrafter"/>
</dbReference>
<dbReference type="FunFam" id="2.60.260.20:FF:000002">
    <property type="entry name" value="Dnaj homolog subfamily b member"/>
    <property type="match status" value="1"/>
</dbReference>
<dbReference type="InterPro" id="IPR036869">
    <property type="entry name" value="J_dom_sf"/>
</dbReference>
<dbReference type="EMBL" id="OC858591">
    <property type="protein sequence ID" value="CAD7626641.1"/>
    <property type="molecule type" value="Genomic_DNA"/>
</dbReference>
<feature type="domain" description="J" evidence="2">
    <location>
        <begin position="1"/>
        <end position="65"/>
    </location>
</feature>
<dbReference type="GO" id="GO:0006457">
    <property type="term" value="P:protein folding"/>
    <property type="evidence" value="ECO:0007669"/>
    <property type="project" value="InterPro"/>
</dbReference>
<dbReference type="Proteomes" id="UP000759131">
    <property type="component" value="Unassembled WGS sequence"/>
</dbReference>
<dbReference type="Pfam" id="PF00226">
    <property type="entry name" value="DnaJ"/>
    <property type="match status" value="1"/>
</dbReference>
<dbReference type="GO" id="GO:0051082">
    <property type="term" value="F:unfolded protein binding"/>
    <property type="evidence" value="ECO:0007669"/>
    <property type="project" value="InterPro"/>
</dbReference>
<dbReference type="PANTHER" id="PTHR24078">
    <property type="entry name" value="DNAJ HOMOLOG SUBFAMILY C MEMBER"/>
    <property type="match status" value="1"/>
</dbReference>
<organism evidence="3">
    <name type="scientific">Medioppia subpectinata</name>
    <dbReference type="NCBI Taxonomy" id="1979941"/>
    <lineage>
        <taxon>Eukaryota</taxon>
        <taxon>Metazoa</taxon>
        <taxon>Ecdysozoa</taxon>
        <taxon>Arthropoda</taxon>
        <taxon>Chelicerata</taxon>
        <taxon>Arachnida</taxon>
        <taxon>Acari</taxon>
        <taxon>Acariformes</taxon>
        <taxon>Sarcoptiformes</taxon>
        <taxon>Oribatida</taxon>
        <taxon>Brachypylina</taxon>
        <taxon>Oppioidea</taxon>
        <taxon>Oppiidae</taxon>
        <taxon>Medioppia</taxon>
    </lineage>
</organism>
<dbReference type="InterPro" id="IPR051339">
    <property type="entry name" value="DnaJ_subfamily_B"/>
</dbReference>
<evidence type="ECO:0000313" key="4">
    <source>
        <dbReference type="Proteomes" id="UP000759131"/>
    </source>
</evidence>
<sequence length="238" mass="27704">MTGVLRNASQPDIRKAYKRLVLRFHTDKIGHNNRSKNIDHKFKLIQEIYRVLNDRQRRQVYDKRHPSHGNYRNRYVEHTVYVSLRDVLRGCTKRMKVTRKLWYSVREFATESEILTIVVKRGSKSGTRMEFAGRGNHPYYSCAEDIVFVLKDRPDNRFRRHGNDIVYTARIHLVDATVDQPIAVPLPSGRTLDVSLDWPDINRLFNHRKCVILKVGLGLPDGNNAAIKGDLIIECVIN</sequence>